<evidence type="ECO:0000313" key="2">
    <source>
        <dbReference type="Proteomes" id="UP000824681"/>
    </source>
</evidence>
<dbReference type="SUPFAM" id="SSF50129">
    <property type="entry name" value="GroES-like"/>
    <property type="match status" value="1"/>
</dbReference>
<dbReference type="Gene3D" id="3.90.180.10">
    <property type="entry name" value="Medium-chain alcohol dehydrogenases, catalytic domain"/>
    <property type="match status" value="1"/>
</dbReference>
<accession>A0ABX8TUB3</accession>
<protein>
    <submittedName>
        <fullName evidence="1">Uncharacterized protein</fullName>
    </submittedName>
</protein>
<dbReference type="Proteomes" id="UP000824681">
    <property type="component" value="Chromosome"/>
</dbReference>
<sequence>MKAIVVSSLGGLPVLKFREVETPPLTRDQVPVQVTCAGVSHVDIHQRPGACSPPVPFVPGGEGRKD</sequence>
<evidence type="ECO:0000313" key="1">
    <source>
        <dbReference type="EMBL" id="QYC38884.1"/>
    </source>
</evidence>
<reference evidence="1 2" key="1">
    <citation type="journal article" date="2021" name="ACS Chem. Biol.">
        <title>Genomic-Led Discovery of a Novel Glycopeptide Antibiotic by Nonomuraea coxensis DSM 45129.</title>
        <authorList>
            <person name="Yushchuk O."/>
            <person name="Vior N.M."/>
            <person name="Andreo-Vidal A."/>
            <person name="Berini F."/>
            <person name="Ruckert C."/>
            <person name="Busche T."/>
            <person name="Binda E."/>
            <person name="Kalinowski J."/>
            <person name="Truman A.W."/>
            <person name="Marinelli F."/>
        </authorList>
    </citation>
    <scope>NUCLEOTIDE SEQUENCE [LARGE SCALE GENOMIC DNA]</scope>
    <source>
        <strain evidence="1 2">DSM 45129</strain>
    </source>
</reference>
<keyword evidence="2" id="KW-1185">Reference proteome</keyword>
<dbReference type="EMBL" id="CP068985">
    <property type="protein sequence ID" value="QYC38884.1"/>
    <property type="molecule type" value="Genomic_DNA"/>
</dbReference>
<proteinExistence type="predicted"/>
<organism evidence="1 2">
    <name type="scientific">Nonomuraea coxensis DSM 45129</name>
    <dbReference type="NCBI Taxonomy" id="1122611"/>
    <lineage>
        <taxon>Bacteria</taxon>
        <taxon>Bacillati</taxon>
        <taxon>Actinomycetota</taxon>
        <taxon>Actinomycetes</taxon>
        <taxon>Streptosporangiales</taxon>
        <taxon>Streptosporangiaceae</taxon>
        <taxon>Nonomuraea</taxon>
    </lineage>
</organism>
<dbReference type="InterPro" id="IPR011032">
    <property type="entry name" value="GroES-like_sf"/>
</dbReference>
<gene>
    <name evidence="1" type="ORF">Nocox_06285</name>
</gene>
<name>A0ABX8TUB3_9ACTN</name>